<comment type="caution">
    <text evidence="2">The sequence shown here is derived from an EMBL/GenBank/DDBJ whole genome shotgun (WGS) entry which is preliminary data.</text>
</comment>
<sequence length="298" mass="33915">RSPNYKARLTLIAVSSPPLATLAITCSCLTSPAALILRAGRPAPCSMPALYSCSTTVAKSFDILLGIGANCYYILIVRWWSIGRTPNLSLFFGNMDPAYTGGGSWNMIPSMPAHSNISAASSQDHLFHQQQQLHQFQKQQQQFQQQFQQQQQQQHQQQHQRLLQHQQQQQQQQQQHQSLASHFHLLHLVESLAEAIENGTRDQHSDALIGVKVSELKNNFEKCQQLLNSIAGSISSKAVTVEGQRHKLEETEQILNQRRHWHYCVLNQETSTRRQGWFSVGNSGWLIEELRKKLKVYL</sequence>
<accession>A0A2I0IJK5</accession>
<keyword evidence="1" id="KW-0812">Transmembrane</keyword>
<evidence type="ECO:0008006" key="4">
    <source>
        <dbReference type="Google" id="ProtNLM"/>
    </source>
</evidence>
<dbReference type="AlphaFoldDB" id="A0A2I0IJK5"/>
<reference evidence="2 3" key="1">
    <citation type="submission" date="2017-11" db="EMBL/GenBank/DDBJ databases">
        <title>De-novo sequencing of pomegranate (Punica granatum L.) genome.</title>
        <authorList>
            <person name="Akparov Z."/>
            <person name="Amiraslanov A."/>
            <person name="Hajiyeva S."/>
            <person name="Abbasov M."/>
            <person name="Kaur K."/>
            <person name="Hamwieh A."/>
            <person name="Solovyev V."/>
            <person name="Salamov A."/>
            <person name="Braich B."/>
            <person name="Kosarev P."/>
            <person name="Mahmoud A."/>
            <person name="Hajiyev E."/>
            <person name="Babayeva S."/>
            <person name="Izzatullayeva V."/>
            <person name="Mammadov A."/>
            <person name="Mammadov A."/>
            <person name="Sharifova S."/>
            <person name="Ojaghi J."/>
            <person name="Eynullazada K."/>
            <person name="Bayramov B."/>
            <person name="Abdulazimova A."/>
            <person name="Shahmuradov I."/>
        </authorList>
    </citation>
    <scope>NUCLEOTIDE SEQUENCE [LARGE SCALE GENOMIC DNA]</scope>
    <source>
        <strain evidence="3">cv. AG2017</strain>
        <tissue evidence="2">Leaf</tissue>
    </source>
</reference>
<feature type="transmembrane region" description="Helical" evidence="1">
    <location>
        <begin position="61"/>
        <end position="80"/>
    </location>
</feature>
<protein>
    <recommendedName>
        <fullName evidence="4">Mediator of RNA polymerase II transcription subunit 9</fullName>
    </recommendedName>
</protein>
<gene>
    <name evidence="2" type="ORF">CRG98_035409</name>
</gene>
<evidence type="ECO:0000313" key="2">
    <source>
        <dbReference type="EMBL" id="PKI44201.1"/>
    </source>
</evidence>
<proteinExistence type="predicted"/>
<keyword evidence="1" id="KW-0472">Membrane</keyword>
<name>A0A2I0IJK5_PUNGR</name>
<dbReference type="PANTHER" id="PTHR37188:SF1">
    <property type="entry name" value="MEDIATOR OF RNA POLYMERASE II TRANSCRIPTION SUBUNIT-RELATED"/>
    <property type="match status" value="1"/>
</dbReference>
<evidence type="ECO:0000313" key="3">
    <source>
        <dbReference type="Proteomes" id="UP000233551"/>
    </source>
</evidence>
<dbReference type="InterPro" id="IPR038790">
    <property type="entry name" value="Med9_plant"/>
</dbReference>
<keyword evidence="3" id="KW-1185">Reference proteome</keyword>
<organism evidence="2 3">
    <name type="scientific">Punica granatum</name>
    <name type="common">Pomegranate</name>
    <dbReference type="NCBI Taxonomy" id="22663"/>
    <lineage>
        <taxon>Eukaryota</taxon>
        <taxon>Viridiplantae</taxon>
        <taxon>Streptophyta</taxon>
        <taxon>Embryophyta</taxon>
        <taxon>Tracheophyta</taxon>
        <taxon>Spermatophyta</taxon>
        <taxon>Magnoliopsida</taxon>
        <taxon>eudicotyledons</taxon>
        <taxon>Gunneridae</taxon>
        <taxon>Pentapetalae</taxon>
        <taxon>rosids</taxon>
        <taxon>malvids</taxon>
        <taxon>Myrtales</taxon>
        <taxon>Lythraceae</taxon>
        <taxon>Punica</taxon>
    </lineage>
</organism>
<feature type="non-terminal residue" evidence="2">
    <location>
        <position position="1"/>
    </location>
</feature>
<dbReference type="PANTHER" id="PTHR37188">
    <property type="entry name" value="MEDIATOR OF RNA POLYMERASE II TRANSCRIPTION SUBUNIT-RELATED"/>
    <property type="match status" value="1"/>
</dbReference>
<keyword evidence="1" id="KW-1133">Transmembrane helix</keyword>
<dbReference type="GO" id="GO:0016592">
    <property type="term" value="C:mediator complex"/>
    <property type="evidence" value="ECO:0007669"/>
    <property type="project" value="InterPro"/>
</dbReference>
<evidence type="ECO:0000256" key="1">
    <source>
        <dbReference type="SAM" id="Phobius"/>
    </source>
</evidence>
<dbReference type="Proteomes" id="UP000233551">
    <property type="component" value="Unassembled WGS sequence"/>
</dbReference>
<dbReference type="STRING" id="22663.A0A2I0IJK5"/>
<dbReference type="EMBL" id="PGOL01002931">
    <property type="protein sequence ID" value="PKI44201.1"/>
    <property type="molecule type" value="Genomic_DNA"/>
</dbReference>